<protein>
    <submittedName>
        <fullName evidence="2">Uncharacterized protein</fullName>
    </submittedName>
</protein>
<dbReference type="EMBL" id="JAERQJ010000010">
    <property type="protein sequence ID" value="MBL0685637.1"/>
    <property type="molecule type" value="Genomic_DNA"/>
</dbReference>
<dbReference type="Proteomes" id="UP000651057">
    <property type="component" value="Unassembled WGS sequence"/>
</dbReference>
<gene>
    <name evidence="2" type="ORF">JJQ60_19025</name>
</gene>
<keyword evidence="3" id="KW-1185">Reference proteome</keyword>
<organism evidence="2 3">
    <name type="scientific">Aquimarina mytili</name>
    <dbReference type="NCBI Taxonomy" id="874423"/>
    <lineage>
        <taxon>Bacteria</taxon>
        <taxon>Pseudomonadati</taxon>
        <taxon>Bacteroidota</taxon>
        <taxon>Flavobacteriia</taxon>
        <taxon>Flavobacteriales</taxon>
        <taxon>Flavobacteriaceae</taxon>
        <taxon>Aquimarina</taxon>
    </lineage>
</organism>
<evidence type="ECO:0000256" key="1">
    <source>
        <dbReference type="SAM" id="MobiDB-lite"/>
    </source>
</evidence>
<evidence type="ECO:0000313" key="3">
    <source>
        <dbReference type="Proteomes" id="UP000651057"/>
    </source>
</evidence>
<sequence length="186" mass="22414">MKNQIMWFLVFFILFLLLILHVLFAKIEVYIDTTQGQYELRLQGIAKVIVEGHQDELIRIRLKTLLLNFYFYPLRKTLRRAQGDNLQQARTNKKEEVKKAKKKPRRKKSKRFSFRKIIKALRTFKVKKMILDIDTGDDIQNAKLYPLFGFMNQYIGRFNINYEGRNQLVVQIYNRPIYIIKSFINF</sequence>
<comment type="caution">
    <text evidence="2">The sequence shown here is derived from an EMBL/GenBank/DDBJ whole genome shotgun (WGS) entry which is preliminary data.</text>
</comment>
<evidence type="ECO:0000313" key="2">
    <source>
        <dbReference type="EMBL" id="MBL0685637.1"/>
    </source>
</evidence>
<reference evidence="2" key="1">
    <citation type="submission" date="2021-01" db="EMBL/GenBank/DDBJ databases">
        <authorList>
            <person name="Zhong Y.L."/>
        </authorList>
    </citation>
    <scope>NUCLEOTIDE SEQUENCE</scope>
    <source>
        <strain evidence="2">KCTC 23302</strain>
    </source>
</reference>
<dbReference type="AlphaFoldDB" id="A0A936ZUJ1"/>
<name>A0A936ZUJ1_9FLAO</name>
<proteinExistence type="predicted"/>
<feature type="compositionally biased region" description="Basic residues" evidence="1">
    <location>
        <begin position="99"/>
        <end position="110"/>
    </location>
</feature>
<feature type="region of interest" description="Disordered" evidence="1">
    <location>
        <begin position="89"/>
        <end position="110"/>
    </location>
</feature>
<dbReference type="RefSeq" id="WP_201923928.1">
    <property type="nucleotide sequence ID" value="NZ_BAABAX010000030.1"/>
</dbReference>
<accession>A0A936ZUJ1</accession>